<reference evidence="3 4" key="1">
    <citation type="submission" date="2011-10" db="EMBL/GenBank/DDBJ databases">
        <authorList>
            <person name="Genoscope - CEA"/>
        </authorList>
    </citation>
    <scope>NUCLEOTIDE SEQUENCE [LARGE SCALE GENOMIC DNA]</scope>
    <source>
        <strain evidence="3 4">RCC 1105</strain>
    </source>
</reference>
<dbReference type="EMBL" id="FO082271">
    <property type="protein sequence ID" value="CCO17717.1"/>
    <property type="molecule type" value="Genomic_DNA"/>
</dbReference>
<dbReference type="InterPro" id="IPR051518">
    <property type="entry name" value="Sucrose_Phosphatase"/>
</dbReference>
<evidence type="ECO:0000259" key="2">
    <source>
        <dbReference type="Pfam" id="PF05116"/>
    </source>
</evidence>
<accession>K8EHT2</accession>
<dbReference type="PANTHER" id="PTHR46521">
    <property type="entry name" value="SUCROSE-PHOSPHATASE 2-RELATED"/>
    <property type="match status" value="1"/>
</dbReference>
<organism evidence="3 4">
    <name type="scientific">Bathycoccus prasinos</name>
    <dbReference type="NCBI Taxonomy" id="41875"/>
    <lineage>
        <taxon>Eukaryota</taxon>
        <taxon>Viridiplantae</taxon>
        <taxon>Chlorophyta</taxon>
        <taxon>Mamiellophyceae</taxon>
        <taxon>Mamiellales</taxon>
        <taxon>Bathycoccaceae</taxon>
        <taxon>Bathycoccus</taxon>
    </lineage>
</organism>
<dbReference type="Gene3D" id="3.40.50.1000">
    <property type="entry name" value="HAD superfamily/HAD-like"/>
    <property type="match status" value="1"/>
</dbReference>
<gene>
    <name evidence="3" type="ORF">Bathy08g01220</name>
</gene>
<dbReference type="AlphaFoldDB" id="K8EHT2"/>
<dbReference type="InterPro" id="IPR006380">
    <property type="entry name" value="SPP-like_dom"/>
</dbReference>
<dbReference type="PANTHER" id="PTHR46521:SF4">
    <property type="entry name" value="SUCROSE-PHOSPHATASE 2-RELATED"/>
    <property type="match status" value="1"/>
</dbReference>
<evidence type="ECO:0000313" key="4">
    <source>
        <dbReference type="Proteomes" id="UP000198341"/>
    </source>
</evidence>
<dbReference type="Gene3D" id="3.90.1070.10">
    <property type="match status" value="1"/>
</dbReference>
<dbReference type="GO" id="GO:0016787">
    <property type="term" value="F:hydrolase activity"/>
    <property type="evidence" value="ECO:0007669"/>
    <property type="project" value="UniProtKB-KW"/>
</dbReference>
<evidence type="ECO:0000313" key="3">
    <source>
        <dbReference type="EMBL" id="CCO17717.1"/>
    </source>
</evidence>
<feature type="domain" description="Sucrose phosphatase-like" evidence="2">
    <location>
        <begin position="50"/>
        <end position="320"/>
    </location>
</feature>
<dbReference type="SUPFAM" id="SSF56784">
    <property type="entry name" value="HAD-like"/>
    <property type="match status" value="1"/>
</dbReference>
<protein>
    <recommendedName>
        <fullName evidence="2">Sucrose phosphatase-like domain-containing protein</fullName>
    </recommendedName>
</protein>
<keyword evidence="1" id="KW-0378">Hydrolase</keyword>
<proteinExistence type="predicted"/>
<dbReference type="SFLD" id="SFLDG01140">
    <property type="entry name" value="C2.B:_Phosphomannomutase_and_P"/>
    <property type="match status" value="1"/>
</dbReference>
<dbReference type="STRING" id="41875.K8EHT2"/>
<keyword evidence="4" id="KW-1185">Reference proteome</keyword>
<dbReference type="eggNOG" id="ENOG502S2R4">
    <property type="taxonomic scope" value="Eukaryota"/>
</dbReference>
<dbReference type="KEGG" id="bpg:Bathy08g01220"/>
<dbReference type="Proteomes" id="UP000198341">
    <property type="component" value="Chromosome 8"/>
</dbReference>
<name>K8EHT2_9CHLO</name>
<dbReference type="RefSeq" id="XP_007511596.1">
    <property type="nucleotide sequence ID" value="XM_007511534.1"/>
</dbReference>
<dbReference type="GeneID" id="19014101"/>
<evidence type="ECO:0000256" key="1">
    <source>
        <dbReference type="ARBA" id="ARBA00022801"/>
    </source>
</evidence>
<dbReference type="Pfam" id="PF05116">
    <property type="entry name" value="S6PP"/>
    <property type="match status" value="1"/>
</dbReference>
<sequence>MAAAFASSSHFASSCAHHHPRSSSSCCVRAHSSQFATTTTETIRRRNHPILVVSDLDGTMVGDDQSTLEFRTFWEEEENSINNEDEKSKSKLVYSTGRSLESFRALLREKGNVMVKPEMLICAVGTKVYSRGDEKKEEMWIEDEEWTRTLDVGWDEAIVRAGCAKAIELCGEESAHFRPEEEQNAHKITCALKDENVGEFVATLERYLEEKNVTAKIISSGTGGWKYVDCVSNQAGKLESLEFVRKKLGFELERTVACGDSGNDELMLSGRNLAIVVGNAQEDLVRWAERALLEEKEGSRKKRVIVTKAFEARGIIEGIREHFY</sequence>
<dbReference type="SFLD" id="SFLDG01141">
    <property type="entry name" value="C2.B.1:_Sucrose_Phosphatase_Li"/>
    <property type="match status" value="1"/>
</dbReference>
<dbReference type="SFLD" id="SFLDS00003">
    <property type="entry name" value="Haloacid_Dehalogenase"/>
    <property type="match status" value="1"/>
</dbReference>
<dbReference type="InterPro" id="IPR036412">
    <property type="entry name" value="HAD-like_sf"/>
</dbReference>
<dbReference type="OrthoDB" id="531008at2759"/>
<dbReference type="InterPro" id="IPR006379">
    <property type="entry name" value="HAD-SF_hydro_IIB"/>
</dbReference>
<dbReference type="NCBIfam" id="TIGR01484">
    <property type="entry name" value="HAD-SF-IIB"/>
    <property type="match status" value="1"/>
</dbReference>
<dbReference type="InterPro" id="IPR023214">
    <property type="entry name" value="HAD_sf"/>
</dbReference>